<evidence type="ECO:0000256" key="2">
    <source>
        <dbReference type="ARBA" id="ARBA00023180"/>
    </source>
</evidence>
<dbReference type="InterPro" id="IPR011050">
    <property type="entry name" value="Pectin_lyase_fold/virulence"/>
</dbReference>
<dbReference type="Gene3D" id="2.160.20.10">
    <property type="entry name" value="Single-stranded right-handed beta-helix, Pectin lyase-like"/>
    <property type="match status" value="1"/>
</dbReference>
<dbReference type="InterPro" id="IPR045032">
    <property type="entry name" value="PEL"/>
</dbReference>
<evidence type="ECO:0000259" key="8">
    <source>
        <dbReference type="SMART" id="SM00656"/>
    </source>
</evidence>
<sequence>MKFFAFIAAIITVATEAFLGATAPGLAAGVTGGGSAIPVYPTTIAELKFYLNDTIPRVIILNKAFDFRGSENTTTETGCRPEKMRKCIAKNNGFQGQDVILQSGGMNNTGGCTNGEPVSVTYDIAGAKKPLVVSSNKTLRGEGLKGVIIGKGLWLRGDNIIIQNIHITNLNPQYVWGGDAFYLQGVNNRAMKKIWIDHVKVSLVGRQMFTTNAAGVESLTISNSEFDGQTTWSASCDGRHYWTFIFYGNVKMSFVNNLVHHTSGRSPKMSGSTVFAHIANNHWFNNSGHSFEGADGAFTLSEGNYFEQTVLPNLVDKTANVMSTSNANKVSCTSTLKRSCVPDVFVSSGVFNNTNESNVVSNMNGVATAYKPKAAAKLNISTKNFGVGNLLAC</sequence>
<dbReference type="GO" id="GO:0047490">
    <property type="term" value="F:pectin lyase activity"/>
    <property type="evidence" value="ECO:0007669"/>
    <property type="project" value="UniProtKB-EC"/>
</dbReference>
<keyword evidence="7" id="KW-0732">Signal</keyword>
<gene>
    <name evidence="9" type="ORF">Ae201684_003550</name>
</gene>
<evidence type="ECO:0000256" key="3">
    <source>
        <dbReference type="ARBA" id="ARBA00023239"/>
    </source>
</evidence>
<feature type="domain" description="Pectate lyase" evidence="8">
    <location>
        <begin position="77"/>
        <end position="312"/>
    </location>
</feature>
<proteinExistence type="predicted"/>
<organism evidence="9 10">
    <name type="scientific">Aphanomyces euteiches</name>
    <dbReference type="NCBI Taxonomy" id="100861"/>
    <lineage>
        <taxon>Eukaryota</taxon>
        <taxon>Sar</taxon>
        <taxon>Stramenopiles</taxon>
        <taxon>Oomycota</taxon>
        <taxon>Saprolegniomycetes</taxon>
        <taxon>Saprolegniales</taxon>
        <taxon>Verrucalvaceae</taxon>
        <taxon>Aphanomyces</taxon>
    </lineage>
</organism>
<dbReference type="SMART" id="SM00656">
    <property type="entry name" value="Amb_all"/>
    <property type="match status" value="1"/>
</dbReference>
<evidence type="ECO:0000313" key="10">
    <source>
        <dbReference type="Proteomes" id="UP000481153"/>
    </source>
</evidence>
<evidence type="ECO:0000256" key="7">
    <source>
        <dbReference type="SAM" id="SignalP"/>
    </source>
</evidence>
<keyword evidence="3" id="KW-0456">Lyase</keyword>
<dbReference type="PANTHER" id="PTHR31683:SF67">
    <property type="entry name" value="PECTIN LYASE F-RELATED"/>
    <property type="match status" value="1"/>
</dbReference>
<feature type="chain" id="PRO_5026336134" description="pectin lyase" evidence="7">
    <location>
        <begin position="18"/>
        <end position="393"/>
    </location>
</feature>
<dbReference type="AlphaFoldDB" id="A0A6G0XLB0"/>
<comment type="caution">
    <text evidence="9">The sequence shown here is derived from an EMBL/GenBank/DDBJ whole genome shotgun (WGS) entry which is preliminary data.</text>
</comment>
<dbReference type="EC" id="4.2.2.10" evidence="6"/>
<feature type="signal peptide" evidence="7">
    <location>
        <begin position="1"/>
        <end position="17"/>
    </location>
</feature>
<dbReference type="GO" id="GO:0030570">
    <property type="term" value="F:pectate lyase activity"/>
    <property type="evidence" value="ECO:0007669"/>
    <property type="project" value="InterPro"/>
</dbReference>
<comment type="catalytic activity">
    <reaction evidence="4">
        <text>Eliminative cleavage of (1-&gt;4)-alpha-D-galacturonan methyl ester to give oligosaccharides with 4-deoxy-6-O-methyl-alpha-D-galact-4-enuronosyl groups at their non-reducing ends.</text>
        <dbReference type="EC" id="4.2.2.10"/>
    </reaction>
</comment>
<dbReference type="InterPro" id="IPR012334">
    <property type="entry name" value="Pectin_lyas_fold"/>
</dbReference>
<evidence type="ECO:0000256" key="5">
    <source>
        <dbReference type="ARBA" id="ARBA00037631"/>
    </source>
</evidence>
<keyword evidence="10" id="KW-1185">Reference proteome</keyword>
<dbReference type="SUPFAM" id="SSF51126">
    <property type="entry name" value="Pectin lyase-like"/>
    <property type="match status" value="1"/>
</dbReference>
<name>A0A6G0XLB0_9STRA</name>
<dbReference type="VEuPathDB" id="FungiDB:AeMF1_011986"/>
<evidence type="ECO:0000256" key="6">
    <source>
        <dbReference type="ARBA" id="ARBA00039082"/>
    </source>
</evidence>
<keyword evidence="2" id="KW-0325">Glycoprotein</keyword>
<dbReference type="InterPro" id="IPR002022">
    <property type="entry name" value="Pec_lyase"/>
</dbReference>
<dbReference type="Proteomes" id="UP000481153">
    <property type="component" value="Unassembled WGS sequence"/>
</dbReference>
<dbReference type="PANTHER" id="PTHR31683">
    <property type="entry name" value="PECTATE LYASE 18-RELATED"/>
    <property type="match status" value="1"/>
</dbReference>
<evidence type="ECO:0000256" key="1">
    <source>
        <dbReference type="ARBA" id="ARBA00023157"/>
    </source>
</evidence>
<reference evidence="9 10" key="1">
    <citation type="submission" date="2019-07" db="EMBL/GenBank/DDBJ databases">
        <title>Genomics analysis of Aphanomyces spp. identifies a new class of oomycete effector associated with host adaptation.</title>
        <authorList>
            <person name="Gaulin E."/>
        </authorList>
    </citation>
    <scope>NUCLEOTIDE SEQUENCE [LARGE SCALE GENOMIC DNA]</scope>
    <source>
        <strain evidence="9 10">ATCC 201684</strain>
    </source>
</reference>
<dbReference type="EMBL" id="VJMJ01000039">
    <property type="protein sequence ID" value="KAF0741216.1"/>
    <property type="molecule type" value="Genomic_DNA"/>
</dbReference>
<evidence type="ECO:0000313" key="9">
    <source>
        <dbReference type="EMBL" id="KAF0741216.1"/>
    </source>
</evidence>
<keyword evidence="1" id="KW-1015">Disulfide bond</keyword>
<evidence type="ECO:0000256" key="4">
    <source>
        <dbReference type="ARBA" id="ARBA00036818"/>
    </source>
</evidence>
<protein>
    <recommendedName>
        <fullName evidence="6">pectin lyase</fullName>
        <ecNumber evidence="6">4.2.2.10</ecNumber>
    </recommendedName>
</protein>
<comment type="function">
    <text evidence="5">Pectinolytic enzymes consist of four classes of enzymes: pectin lyase, polygalacturonase, pectin methylesterase and rhamnogalacturonase. Among pectinolytic enzymes, pectin lyase is the most important in depolymerization of pectin, since it cleaves internal glycosidic bonds of highly methylated pectins.</text>
</comment>
<accession>A0A6G0XLB0</accession>